<dbReference type="AlphaFoldDB" id="A0A251XH30"/>
<organism evidence="1 2">
    <name type="scientific">Clavibacter michiganensis subsp. michiganensis</name>
    <dbReference type="NCBI Taxonomy" id="33013"/>
    <lineage>
        <taxon>Bacteria</taxon>
        <taxon>Bacillati</taxon>
        <taxon>Actinomycetota</taxon>
        <taxon>Actinomycetes</taxon>
        <taxon>Micrococcales</taxon>
        <taxon>Microbacteriaceae</taxon>
        <taxon>Clavibacter</taxon>
    </lineage>
</organism>
<proteinExistence type="predicted"/>
<gene>
    <name evidence="1" type="ORF">CMMCAS07_14840</name>
</gene>
<evidence type="ECO:0000313" key="1">
    <source>
        <dbReference type="EMBL" id="OUE01584.1"/>
    </source>
</evidence>
<dbReference type="EMBL" id="MDHH01000003">
    <property type="protein sequence ID" value="OUE01584.1"/>
    <property type="molecule type" value="Genomic_DNA"/>
</dbReference>
<keyword evidence="2" id="KW-1185">Reference proteome</keyword>
<dbReference type="Proteomes" id="UP000195062">
    <property type="component" value="Unassembled WGS sequence"/>
</dbReference>
<protein>
    <submittedName>
        <fullName evidence="1">Uncharacterized protein</fullName>
    </submittedName>
</protein>
<evidence type="ECO:0000313" key="2">
    <source>
        <dbReference type="Proteomes" id="UP000195062"/>
    </source>
</evidence>
<name>A0A251XH30_CLAMM</name>
<reference evidence="1 2" key="1">
    <citation type="submission" date="2016-08" db="EMBL/GenBank/DDBJ databases">
        <title>Genome sequence of Clavibacter michiganensis subsp. michiganensis strain CASJ007.</title>
        <authorList>
            <person name="Thapa S.P."/>
            <person name="Coaker G."/>
        </authorList>
    </citation>
    <scope>NUCLEOTIDE SEQUENCE [LARGE SCALE GENOMIC DNA]</scope>
    <source>
        <strain evidence="1">CASJ007</strain>
    </source>
</reference>
<comment type="caution">
    <text evidence="1">The sequence shown here is derived from an EMBL/GenBank/DDBJ whole genome shotgun (WGS) entry which is preliminary data.</text>
</comment>
<accession>A0A251XH30</accession>
<sequence>MTIVPARLLIFTGSPSRSRLTIWPMRICRLTPGVSPNASAMAIMRPT</sequence>